<dbReference type="InterPro" id="IPR021109">
    <property type="entry name" value="Peptidase_aspartic_dom_sf"/>
</dbReference>
<proteinExistence type="predicted"/>
<dbReference type="Proteomes" id="UP001151760">
    <property type="component" value="Unassembled WGS sequence"/>
</dbReference>
<keyword evidence="2" id="KW-0645">Protease</keyword>
<dbReference type="EMBL" id="BQNB010018437">
    <property type="protein sequence ID" value="GJT74384.1"/>
    <property type="molecule type" value="Genomic_DNA"/>
</dbReference>
<organism evidence="2 3">
    <name type="scientific">Tanacetum coccineum</name>
    <dbReference type="NCBI Taxonomy" id="301880"/>
    <lineage>
        <taxon>Eukaryota</taxon>
        <taxon>Viridiplantae</taxon>
        <taxon>Streptophyta</taxon>
        <taxon>Embryophyta</taxon>
        <taxon>Tracheophyta</taxon>
        <taxon>Spermatophyta</taxon>
        <taxon>Magnoliopsida</taxon>
        <taxon>eudicotyledons</taxon>
        <taxon>Gunneridae</taxon>
        <taxon>Pentapetalae</taxon>
        <taxon>asterids</taxon>
        <taxon>campanulids</taxon>
        <taxon>Asterales</taxon>
        <taxon>Asteraceae</taxon>
        <taxon>Asteroideae</taxon>
        <taxon>Anthemideae</taxon>
        <taxon>Anthemidinae</taxon>
        <taxon>Tanacetum</taxon>
    </lineage>
</organism>
<name>A0ABQ5GG50_9ASTR</name>
<dbReference type="GO" id="GO:0008233">
    <property type="term" value="F:peptidase activity"/>
    <property type="evidence" value="ECO:0007669"/>
    <property type="project" value="UniProtKB-KW"/>
</dbReference>
<feature type="region of interest" description="Disordered" evidence="1">
    <location>
        <begin position="1"/>
        <end position="27"/>
    </location>
</feature>
<reference evidence="2" key="1">
    <citation type="journal article" date="2022" name="Int. J. Mol. Sci.">
        <title>Draft Genome of Tanacetum Coccineum: Genomic Comparison of Closely Related Tanacetum-Family Plants.</title>
        <authorList>
            <person name="Yamashiro T."/>
            <person name="Shiraishi A."/>
            <person name="Nakayama K."/>
            <person name="Satake H."/>
        </authorList>
    </citation>
    <scope>NUCLEOTIDE SEQUENCE</scope>
</reference>
<dbReference type="Gene3D" id="2.40.70.10">
    <property type="entry name" value="Acid Proteases"/>
    <property type="match status" value="1"/>
</dbReference>
<protein>
    <submittedName>
        <fullName evidence="2">Retrotransposon gag domain, retroviral aspartyl protease</fullName>
    </submittedName>
</protein>
<evidence type="ECO:0000256" key="1">
    <source>
        <dbReference type="SAM" id="MobiDB-lite"/>
    </source>
</evidence>
<sequence length="263" mass="29330">MVTTRNTTSHNEQPNHNDTSSPLQNPDNLAQQLSSIASKLNALDALAADVAVLKAQAGPNGPNRATYPNASSLAQSQNWESERQNLWDKGLCFRCKEKFAPGHRCKLATFLLLEISNDNEQLEDREVEVNENEYEEGINQQDMAEISFHAILRKTSGTTMKVEGTLEDRKVLTLVDSGSTHNFISALLVKQLGLKKYKLQGVSSVIKTDASFQSYSKLPDATSDSLRPRVKVKENQRVDALSRRPQHHAGQYLQFCLEDKASF</sequence>
<keyword evidence="3" id="KW-1185">Reference proteome</keyword>
<reference evidence="2" key="2">
    <citation type="submission" date="2022-01" db="EMBL/GenBank/DDBJ databases">
        <authorList>
            <person name="Yamashiro T."/>
            <person name="Shiraishi A."/>
            <person name="Satake H."/>
            <person name="Nakayama K."/>
        </authorList>
    </citation>
    <scope>NUCLEOTIDE SEQUENCE</scope>
</reference>
<keyword evidence="2" id="KW-0378">Hydrolase</keyword>
<dbReference type="CDD" id="cd00303">
    <property type="entry name" value="retropepsin_like"/>
    <property type="match status" value="1"/>
</dbReference>
<accession>A0ABQ5GG50</accession>
<comment type="caution">
    <text evidence="2">The sequence shown here is derived from an EMBL/GenBank/DDBJ whole genome shotgun (WGS) entry which is preliminary data.</text>
</comment>
<dbReference type="GO" id="GO:0006508">
    <property type="term" value="P:proteolysis"/>
    <property type="evidence" value="ECO:0007669"/>
    <property type="project" value="UniProtKB-KW"/>
</dbReference>
<gene>
    <name evidence="2" type="ORF">Tco_1041109</name>
</gene>
<evidence type="ECO:0000313" key="3">
    <source>
        <dbReference type="Proteomes" id="UP001151760"/>
    </source>
</evidence>
<evidence type="ECO:0000313" key="2">
    <source>
        <dbReference type="EMBL" id="GJT74384.1"/>
    </source>
</evidence>